<reference evidence="11" key="1">
    <citation type="journal article" date="2011" name="Genome Biol.">
        <title>Comparative genomics of the social amoebae Dictyostelium discoideum and Dictyostelium purpureum.</title>
        <authorList>
            <consortium name="US DOE Joint Genome Institute (JGI-PGF)"/>
            <person name="Sucgang R."/>
            <person name="Kuo A."/>
            <person name="Tian X."/>
            <person name="Salerno W."/>
            <person name="Parikh A."/>
            <person name="Feasley C.L."/>
            <person name="Dalin E."/>
            <person name="Tu H."/>
            <person name="Huang E."/>
            <person name="Barry K."/>
            <person name="Lindquist E."/>
            <person name="Shapiro H."/>
            <person name="Bruce D."/>
            <person name="Schmutz J."/>
            <person name="Salamov A."/>
            <person name="Fey P."/>
            <person name="Gaudet P."/>
            <person name="Anjard C."/>
            <person name="Babu M.M."/>
            <person name="Basu S."/>
            <person name="Bushmanova Y."/>
            <person name="van der Wel H."/>
            <person name="Katoh-Kurasawa M."/>
            <person name="Dinh C."/>
            <person name="Coutinho P.M."/>
            <person name="Saito T."/>
            <person name="Elias M."/>
            <person name="Schaap P."/>
            <person name="Kay R.R."/>
            <person name="Henrissat B."/>
            <person name="Eichinger L."/>
            <person name="Rivero F."/>
            <person name="Putnam N.H."/>
            <person name="West C.M."/>
            <person name="Loomis W.F."/>
            <person name="Chisholm R.L."/>
            <person name="Shaulsky G."/>
            <person name="Strassmann J.E."/>
            <person name="Queller D.C."/>
            <person name="Kuspa A."/>
            <person name="Grigoriev I.V."/>
        </authorList>
    </citation>
    <scope>NUCLEOTIDE SEQUENCE [LARGE SCALE GENOMIC DNA]</scope>
    <source>
        <strain evidence="11">QSDP1</strain>
    </source>
</reference>
<dbReference type="SMART" id="SM00184">
    <property type="entry name" value="RING"/>
    <property type="match status" value="1"/>
</dbReference>
<dbReference type="KEGG" id="dpp:DICPUDRAFT_95983"/>
<dbReference type="GO" id="GO:0097602">
    <property type="term" value="F:cullin family protein binding"/>
    <property type="evidence" value="ECO:0007669"/>
    <property type="project" value="EnsemblProtists"/>
</dbReference>
<dbReference type="PROSITE" id="PS50294">
    <property type="entry name" value="WD_REPEATS_REGION"/>
    <property type="match status" value="2"/>
</dbReference>
<evidence type="ECO:0000313" key="10">
    <source>
        <dbReference type="EMBL" id="EGC29280.1"/>
    </source>
</evidence>
<evidence type="ECO:0000256" key="1">
    <source>
        <dbReference type="ARBA" id="ARBA00022574"/>
    </source>
</evidence>
<dbReference type="GeneID" id="10506193"/>
<dbReference type="InterPro" id="IPR015943">
    <property type="entry name" value="WD40/YVTN_repeat-like_dom_sf"/>
</dbReference>
<dbReference type="PROSITE" id="PS00678">
    <property type="entry name" value="WD_REPEATS_1"/>
    <property type="match status" value="1"/>
</dbReference>
<keyword evidence="2" id="KW-0479">Metal-binding</keyword>
<dbReference type="Pfam" id="PF00646">
    <property type="entry name" value="F-box"/>
    <property type="match status" value="1"/>
</dbReference>
<organism evidence="10 11">
    <name type="scientific">Dictyostelium purpureum</name>
    <name type="common">Slime mold</name>
    <dbReference type="NCBI Taxonomy" id="5786"/>
    <lineage>
        <taxon>Eukaryota</taxon>
        <taxon>Amoebozoa</taxon>
        <taxon>Evosea</taxon>
        <taxon>Eumycetozoa</taxon>
        <taxon>Dictyostelia</taxon>
        <taxon>Dictyosteliales</taxon>
        <taxon>Dictyosteliaceae</taxon>
        <taxon>Dictyostelium</taxon>
    </lineage>
</organism>
<dbReference type="SMART" id="SM00320">
    <property type="entry name" value="WD40"/>
    <property type="match status" value="4"/>
</dbReference>
<dbReference type="PRINTS" id="PR00320">
    <property type="entry name" value="GPROTEINBRPT"/>
</dbReference>
<dbReference type="InterPro" id="IPR019775">
    <property type="entry name" value="WD40_repeat_CS"/>
</dbReference>
<dbReference type="Pfam" id="PF13923">
    <property type="entry name" value="zf-C3HC4_2"/>
    <property type="match status" value="1"/>
</dbReference>
<evidence type="ECO:0000259" key="8">
    <source>
        <dbReference type="PROSITE" id="PS50089"/>
    </source>
</evidence>
<keyword evidence="4 6" id="KW-0863">Zinc-finger</keyword>
<dbReference type="Gene3D" id="3.30.40.10">
    <property type="entry name" value="Zinc/RING finger domain, C3HC4 (zinc finger)"/>
    <property type="match status" value="1"/>
</dbReference>
<dbReference type="Gene3D" id="2.130.10.10">
    <property type="entry name" value="YVTN repeat-like/Quinoprotein amine dehydrogenase"/>
    <property type="match status" value="2"/>
</dbReference>
<dbReference type="SUPFAM" id="SSF57850">
    <property type="entry name" value="RING/U-box"/>
    <property type="match status" value="1"/>
</dbReference>
<dbReference type="OMA" id="IHLPYPQ"/>
<gene>
    <name evidence="10" type="ORF">DICPUDRAFT_95983</name>
</gene>
<dbReference type="EMBL" id="GL871455">
    <property type="protein sequence ID" value="EGC29280.1"/>
    <property type="molecule type" value="Genomic_DNA"/>
</dbReference>
<keyword evidence="11" id="KW-1185">Reference proteome</keyword>
<dbReference type="STRING" id="5786.F1A3E6"/>
<protein>
    <recommendedName>
        <fullName evidence="12">F-box domain-containing protein</fullName>
    </recommendedName>
</protein>
<dbReference type="Proteomes" id="UP000001064">
    <property type="component" value="Unassembled WGS sequence"/>
</dbReference>
<evidence type="ECO:0000256" key="2">
    <source>
        <dbReference type="ARBA" id="ARBA00022723"/>
    </source>
</evidence>
<evidence type="ECO:0000259" key="9">
    <source>
        <dbReference type="PROSITE" id="PS50181"/>
    </source>
</evidence>
<sequence length="508" mass="58059">MYDFNCWVCFDLFTDPVTLFCQHSFCKACLEKSYKLEPYCPFCKLEFQLPLPPIDKALNKRILKLKGIDVVDSDSEEKNNGNTNNNENNNNINVVAQSPQINIKKITFDILSLPATIYAQIFLYFTTKEILGFSFVSKEFNKIINHSWIWKAKLLQDAQFFTSLEKYNYDYKKCYQIHYKNEKNSNKGASGTFKMIPFRGHTQPITAIDHIGNIMCTGSVDNTVKVWDLTAKKNNNIFTFTGHTDRITCLKQRQYSVTSGSADSSVRINDLESGIETNVFKHNSGEIKSINYNSNIEGQLITCGEKLLIWDHRRSGKESDRMLGIYGEVISAQFNTDGLFFTNTVDYLDAWDMRKQDKPLYRLPGVQWFQPTKDFIFATTASDSIIKYDIKNVPLIISATNDTVAYSKSNSVTVLDGNLNHYSTLSNHTNRVNSILIDNSKIVTGSMDNTIKVWDKRNRLYSLLGGSNMVNESDPVPLVSGCSNVRYDRTRIIGVFNHLVRLYNFNLD</sequence>
<dbReference type="SUPFAM" id="SSF81383">
    <property type="entry name" value="F-box domain"/>
    <property type="match status" value="1"/>
</dbReference>
<dbReference type="InParanoid" id="F1A3E6"/>
<dbReference type="PROSITE" id="PS00518">
    <property type="entry name" value="ZF_RING_1"/>
    <property type="match status" value="1"/>
</dbReference>
<feature type="domain" description="RING-type" evidence="8">
    <location>
        <begin position="6"/>
        <end position="44"/>
    </location>
</feature>
<name>F1A3E6_DICPU</name>
<dbReference type="VEuPathDB" id="AmoebaDB:DICPUDRAFT_95983"/>
<dbReference type="Gene3D" id="1.20.1280.50">
    <property type="match status" value="1"/>
</dbReference>
<dbReference type="PROSITE" id="PS50181">
    <property type="entry name" value="FBOX"/>
    <property type="match status" value="1"/>
</dbReference>
<dbReference type="PROSITE" id="PS50082">
    <property type="entry name" value="WD_REPEATS_2"/>
    <property type="match status" value="2"/>
</dbReference>
<dbReference type="InterPro" id="IPR017907">
    <property type="entry name" value="Znf_RING_CS"/>
</dbReference>
<dbReference type="InterPro" id="IPR001841">
    <property type="entry name" value="Znf_RING"/>
</dbReference>
<keyword evidence="3" id="KW-0677">Repeat</keyword>
<dbReference type="InterPro" id="IPR001810">
    <property type="entry name" value="F-box_dom"/>
</dbReference>
<evidence type="ECO:0000313" key="11">
    <source>
        <dbReference type="Proteomes" id="UP000001064"/>
    </source>
</evidence>
<dbReference type="InterPro" id="IPR001680">
    <property type="entry name" value="WD40_rpt"/>
</dbReference>
<evidence type="ECO:0000256" key="4">
    <source>
        <dbReference type="ARBA" id="ARBA00022771"/>
    </source>
</evidence>
<evidence type="ECO:0000256" key="3">
    <source>
        <dbReference type="ARBA" id="ARBA00022737"/>
    </source>
</evidence>
<evidence type="ECO:0008006" key="12">
    <source>
        <dbReference type="Google" id="ProtNLM"/>
    </source>
</evidence>
<dbReference type="OrthoDB" id="190105at2759"/>
<dbReference type="SUPFAM" id="SSF50978">
    <property type="entry name" value="WD40 repeat-like"/>
    <property type="match status" value="1"/>
</dbReference>
<keyword evidence="1 7" id="KW-0853">WD repeat</keyword>
<feature type="repeat" description="WD" evidence="7">
    <location>
        <begin position="425"/>
        <end position="455"/>
    </location>
</feature>
<dbReference type="InterPro" id="IPR036322">
    <property type="entry name" value="WD40_repeat_dom_sf"/>
</dbReference>
<dbReference type="InterPro" id="IPR020472">
    <property type="entry name" value="WD40_PAC1"/>
</dbReference>
<feature type="domain" description="F-box" evidence="9">
    <location>
        <begin position="107"/>
        <end position="153"/>
    </location>
</feature>
<dbReference type="AlphaFoldDB" id="F1A3E6"/>
<proteinExistence type="predicted"/>
<dbReference type="RefSeq" id="XP_003294190.1">
    <property type="nucleotide sequence ID" value="XM_003294142.1"/>
</dbReference>
<evidence type="ECO:0000256" key="5">
    <source>
        <dbReference type="ARBA" id="ARBA00022833"/>
    </source>
</evidence>
<dbReference type="GO" id="GO:0008270">
    <property type="term" value="F:zinc ion binding"/>
    <property type="evidence" value="ECO:0007669"/>
    <property type="project" value="UniProtKB-KW"/>
</dbReference>
<dbReference type="eggNOG" id="KOG0281">
    <property type="taxonomic scope" value="Eukaryota"/>
</dbReference>
<keyword evidence="5" id="KW-0862">Zinc</keyword>
<dbReference type="PROSITE" id="PS50089">
    <property type="entry name" value="ZF_RING_2"/>
    <property type="match status" value="1"/>
</dbReference>
<accession>F1A3E6</accession>
<evidence type="ECO:0000256" key="6">
    <source>
        <dbReference type="PROSITE-ProRule" id="PRU00175"/>
    </source>
</evidence>
<dbReference type="InterPro" id="IPR036047">
    <property type="entry name" value="F-box-like_dom_sf"/>
</dbReference>
<dbReference type="GO" id="GO:0043223">
    <property type="term" value="C:cytoplasmic SCF ubiquitin ligase complex"/>
    <property type="evidence" value="ECO:0007669"/>
    <property type="project" value="EnsemblProtists"/>
</dbReference>
<evidence type="ECO:0000256" key="7">
    <source>
        <dbReference type="PROSITE-ProRule" id="PRU00221"/>
    </source>
</evidence>
<dbReference type="Pfam" id="PF00400">
    <property type="entry name" value="WD40"/>
    <property type="match status" value="3"/>
</dbReference>
<dbReference type="InterPro" id="IPR013083">
    <property type="entry name" value="Znf_RING/FYVE/PHD"/>
</dbReference>
<dbReference type="PANTHER" id="PTHR19855:SF21">
    <property type="entry name" value="F-BOX DOMAIN-CONTAINING PROTEIN"/>
    <property type="match status" value="1"/>
</dbReference>
<feature type="repeat" description="WD" evidence="7">
    <location>
        <begin position="198"/>
        <end position="237"/>
    </location>
</feature>
<dbReference type="PANTHER" id="PTHR19855">
    <property type="entry name" value="WD40 REPEAT PROTEIN 12, 37"/>
    <property type="match status" value="1"/>
</dbReference>